<sequence length="233" mass="25942">MKPFFFSPFQKEHILDGDEITHAVTEPSFIVYISIEAVGLLTLFILLYKMQIEHVVVYLLITAISASFTVISAKAVSSMLHLSISGIPQFQYFMFYIMLAVMIITIVVQIKYLNLAMKNFNSTVVVPTNFVFFTISAIIAGIVFYKEFFGMSVLEICMFLFGCLLSFVGVYFVTGEKILGQSEDPQLMTDEEEKPIASTVPYAHSDPAKVCLVNGKHASESSTAEEGTKSAFI</sequence>
<dbReference type="OrthoDB" id="165382at2759"/>
<evidence type="ECO:0000256" key="6">
    <source>
        <dbReference type="SAM" id="Phobius"/>
    </source>
</evidence>
<evidence type="ECO:0000256" key="3">
    <source>
        <dbReference type="ARBA" id="ARBA00022692"/>
    </source>
</evidence>
<gene>
    <name evidence="7" type="ORF">SPHA_15299</name>
</gene>
<dbReference type="AlphaFoldDB" id="A0A812BEF3"/>
<dbReference type="GO" id="GO:0016020">
    <property type="term" value="C:membrane"/>
    <property type="evidence" value="ECO:0007669"/>
    <property type="project" value="UniProtKB-SubCell"/>
</dbReference>
<evidence type="ECO:0000256" key="5">
    <source>
        <dbReference type="ARBA" id="ARBA00023136"/>
    </source>
</evidence>
<protein>
    <submittedName>
        <fullName evidence="7">NIPA</fullName>
    </submittedName>
</protein>
<evidence type="ECO:0000256" key="1">
    <source>
        <dbReference type="ARBA" id="ARBA00004141"/>
    </source>
</evidence>
<feature type="transmembrane region" description="Helical" evidence="6">
    <location>
        <begin position="29"/>
        <end position="48"/>
    </location>
</feature>
<keyword evidence="8" id="KW-1185">Reference proteome</keyword>
<comment type="subcellular location">
    <subcellularLocation>
        <location evidence="1">Membrane</location>
        <topology evidence="1">Multi-pass membrane protein</topology>
    </subcellularLocation>
</comment>
<feature type="transmembrane region" description="Helical" evidence="6">
    <location>
        <begin position="55"/>
        <end position="73"/>
    </location>
</feature>
<reference evidence="7" key="1">
    <citation type="submission" date="2021-01" db="EMBL/GenBank/DDBJ databases">
        <authorList>
            <person name="Li R."/>
            <person name="Bekaert M."/>
        </authorList>
    </citation>
    <scope>NUCLEOTIDE SEQUENCE</scope>
    <source>
        <strain evidence="7">Farmed</strain>
    </source>
</reference>
<dbReference type="InterPro" id="IPR008521">
    <property type="entry name" value="Mg_trans_NIPA"/>
</dbReference>
<keyword evidence="5 6" id="KW-0472">Membrane</keyword>
<comment type="similarity">
    <text evidence="2">Belongs to the NIPA family.</text>
</comment>
<dbReference type="PANTHER" id="PTHR12570">
    <property type="match status" value="1"/>
</dbReference>
<feature type="transmembrane region" description="Helical" evidence="6">
    <location>
        <begin position="124"/>
        <end position="145"/>
    </location>
</feature>
<comment type="caution">
    <text evidence="7">The sequence shown here is derived from an EMBL/GenBank/DDBJ whole genome shotgun (WGS) entry which is preliminary data.</text>
</comment>
<name>A0A812BEF3_ACAPH</name>
<feature type="transmembrane region" description="Helical" evidence="6">
    <location>
        <begin position="93"/>
        <end position="112"/>
    </location>
</feature>
<accession>A0A812BEF3</accession>
<dbReference type="PANTHER" id="PTHR12570:SF65">
    <property type="entry name" value="MAGNESIUM TRANSPORTER NIPA9-RELATED"/>
    <property type="match status" value="1"/>
</dbReference>
<keyword evidence="4 6" id="KW-1133">Transmembrane helix</keyword>
<dbReference type="Proteomes" id="UP000597762">
    <property type="component" value="Unassembled WGS sequence"/>
</dbReference>
<dbReference type="GO" id="GO:0015095">
    <property type="term" value="F:magnesium ion transmembrane transporter activity"/>
    <property type="evidence" value="ECO:0007669"/>
    <property type="project" value="InterPro"/>
</dbReference>
<evidence type="ECO:0000256" key="2">
    <source>
        <dbReference type="ARBA" id="ARBA00007230"/>
    </source>
</evidence>
<organism evidence="7 8">
    <name type="scientific">Acanthosepion pharaonis</name>
    <name type="common">Pharaoh cuttlefish</name>
    <name type="synonym">Sepia pharaonis</name>
    <dbReference type="NCBI Taxonomy" id="158019"/>
    <lineage>
        <taxon>Eukaryota</taxon>
        <taxon>Metazoa</taxon>
        <taxon>Spiralia</taxon>
        <taxon>Lophotrochozoa</taxon>
        <taxon>Mollusca</taxon>
        <taxon>Cephalopoda</taxon>
        <taxon>Coleoidea</taxon>
        <taxon>Decapodiformes</taxon>
        <taxon>Sepiida</taxon>
        <taxon>Sepiina</taxon>
        <taxon>Sepiidae</taxon>
        <taxon>Acanthosepion</taxon>
    </lineage>
</organism>
<feature type="transmembrane region" description="Helical" evidence="6">
    <location>
        <begin position="151"/>
        <end position="173"/>
    </location>
</feature>
<evidence type="ECO:0000256" key="4">
    <source>
        <dbReference type="ARBA" id="ARBA00022989"/>
    </source>
</evidence>
<dbReference type="EMBL" id="CAHIKZ030000532">
    <property type="protein sequence ID" value="CAE1178608.1"/>
    <property type="molecule type" value="Genomic_DNA"/>
</dbReference>
<proteinExistence type="inferred from homology"/>
<evidence type="ECO:0000313" key="7">
    <source>
        <dbReference type="EMBL" id="CAE1178608.1"/>
    </source>
</evidence>
<keyword evidence="3 6" id="KW-0812">Transmembrane</keyword>
<evidence type="ECO:0000313" key="8">
    <source>
        <dbReference type="Proteomes" id="UP000597762"/>
    </source>
</evidence>
<dbReference type="Pfam" id="PF05653">
    <property type="entry name" value="Mg_trans_NIPA"/>
    <property type="match status" value="1"/>
</dbReference>